<protein>
    <submittedName>
        <fullName evidence="3">AAA family ATPase</fullName>
    </submittedName>
</protein>
<accession>A0ABS5BMI6</accession>
<dbReference type="PANTHER" id="PTHR32114">
    <property type="entry name" value="ABC TRANSPORTER ABCH.3"/>
    <property type="match status" value="1"/>
</dbReference>
<comment type="caution">
    <text evidence="3">The sequence shown here is derived from an EMBL/GenBank/DDBJ whole genome shotgun (WGS) entry which is preliminary data.</text>
</comment>
<dbReference type="PANTHER" id="PTHR32114:SF2">
    <property type="entry name" value="ABC TRANSPORTER ABCH.3"/>
    <property type="match status" value="1"/>
</dbReference>
<dbReference type="Proteomes" id="UP000676565">
    <property type="component" value="Unassembled WGS sequence"/>
</dbReference>
<dbReference type="SUPFAM" id="SSF52540">
    <property type="entry name" value="P-loop containing nucleoside triphosphate hydrolases"/>
    <property type="match status" value="1"/>
</dbReference>
<feature type="region of interest" description="Disordered" evidence="1">
    <location>
        <begin position="191"/>
        <end position="228"/>
    </location>
</feature>
<evidence type="ECO:0000256" key="1">
    <source>
        <dbReference type="SAM" id="MobiDB-lite"/>
    </source>
</evidence>
<proteinExistence type="predicted"/>
<dbReference type="EMBL" id="JAGKQQ010000001">
    <property type="protein sequence ID" value="MBP3954939.1"/>
    <property type="molecule type" value="Genomic_DNA"/>
</dbReference>
<feature type="domain" description="Rad50/SbcC-type AAA" evidence="2">
    <location>
        <begin position="8"/>
        <end position="162"/>
    </location>
</feature>
<dbReference type="Gene3D" id="3.40.50.300">
    <property type="entry name" value="P-loop containing nucleotide triphosphate hydrolases"/>
    <property type="match status" value="1"/>
</dbReference>
<keyword evidence="4" id="KW-1185">Reference proteome</keyword>
<sequence>MILEELCVSNFCLFRGRQVIDLRPGGRGGLMRPIVLFGGMNGGGKTTLFDAIQLALYGTRARCSKRAGRSYDDFLRASINSSVPPGIGAGVSLTFRLAVNGEPHSYEVRRDWRVHDGRIKEDLYVAQDGVVDTALTRQWSQLVEELVPIEISQLFFFDGEKIRSLLRTQRAAKPLGRRSARCWVWTSSSASSPTLLSSKRDSPNTRENRGRRTKSGTWNRPGIPPATT</sequence>
<dbReference type="Pfam" id="PF13476">
    <property type="entry name" value="AAA_23"/>
    <property type="match status" value="1"/>
</dbReference>
<evidence type="ECO:0000313" key="3">
    <source>
        <dbReference type="EMBL" id="MBP3954939.1"/>
    </source>
</evidence>
<feature type="compositionally biased region" description="Basic and acidic residues" evidence="1">
    <location>
        <begin position="198"/>
        <end position="210"/>
    </location>
</feature>
<gene>
    <name evidence="3" type="ORF">J8F10_06545</name>
</gene>
<name>A0ABS5BMI6_9BACT</name>
<evidence type="ECO:0000313" key="4">
    <source>
        <dbReference type="Proteomes" id="UP000676565"/>
    </source>
</evidence>
<dbReference type="InterPro" id="IPR027417">
    <property type="entry name" value="P-loop_NTPase"/>
</dbReference>
<dbReference type="InterPro" id="IPR038729">
    <property type="entry name" value="Rad50/SbcC_AAA"/>
</dbReference>
<organism evidence="3 4">
    <name type="scientific">Gemmata palustris</name>
    <dbReference type="NCBI Taxonomy" id="2822762"/>
    <lineage>
        <taxon>Bacteria</taxon>
        <taxon>Pseudomonadati</taxon>
        <taxon>Planctomycetota</taxon>
        <taxon>Planctomycetia</taxon>
        <taxon>Gemmatales</taxon>
        <taxon>Gemmataceae</taxon>
        <taxon>Gemmata</taxon>
    </lineage>
</organism>
<reference evidence="3 4" key="1">
    <citation type="submission" date="2021-04" db="EMBL/GenBank/DDBJ databases">
        <authorList>
            <person name="Ivanova A."/>
        </authorList>
    </citation>
    <scope>NUCLEOTIDE SEQUENCE [LARGE SCALE GENOMIC DNA]</scope>
    <source>
        <strain evidence="3 4">G18</strain>
    </source>
</reference>
<evidence type="ECO:0000259" key="2">
    <source>
        <dbReference type="Pfam" id="PF13476"/>
    </source>
</evidence>